<evidence type="ECO:0000313" key="1">
    <source>
        <dbReference type="EMBL" id="ORD98715.1"/>
    </source>
</evidence>
<dbReference type="EMBL" id="LTAI01000486">
    <property type="protein sequence ID" value="ORD98715.1"/>
    <property type="molecule type" value="Genomic_DNA"/>
</dbReference>
<evidence type="ECO:0000313" key="2">
    <source>
        <dbReference type="Proteomes" id="UP000192501"/>
    </source>
</evidence>
<reference evidence="1 2" key="1">
    <citation type="journal article" date="2017" name="Environ. Microbiol.">
        <title>Decay of the glycolytic pathway and adaptation to intranuclear parasitism within Enterocytozoonidae microsporidia.</title>
        <authorList>
            <person name="Wiredu Boakye D."/>
            <person name="Jaroenlak P."/>
            <person name="Prachumwat A."/>
            <person name="Williams T.A."/>
            <person name="Bateman K.S."/>
            <person name="Itsathitphaisarn O."/>
            <person name="Sritunyalucksana K."/>
            <person name="Paszkiewicz K.H."/>
            <person name="Moore K.A."/>
            <person name="Stentiford G.D."/>
            <person name="Williams B.A."/>
        </authorList>
    </citation>
    <scope>NUCLEOTIDE SEQUENCE [LARGE SCALE GENOMIC DNA]</scope>
    <source>
        <strain evidence="2">canceri</strain>
    </source>
</reference>
<dbReference type="AlphaFoldDB" id="A0A1X0QGC1"/>
<dbReference type="VEuPathDB" id="MicrosporidiaDB:A0H76_2021"/>
<organism evidence="1 2">
    <name type="scientific">Hepatospora eriocheir</name>
    <dbReference type="NCBI Taxonomy" id="1081669"/>
    <lineage>
        <taxon>Eukaryota</taxon>
        <taxon>Fungi</taxon>
        <taxon>Fungi incertae sedis</taxon>
        <taxon>Microsporidia</taxon>
        <taxon>Hepatosporidae</taxon>
        <taxon>Hepatospora</taxon>
    </lineage>
</organism>
<proteinExistence type="predicted"/>
<protein>
    <submittedName>
        <fullName evidence="1">Uncharacterized protein</fullName>
    </submittedName>
</protein>
<sequence length="65" mass="7476">MNLQIESLIKAEVLCNLKTTNEVYLEMCLLQLFRCSDLDGMIKILVDIPCLLNLHFIILLKVVNI</sequence>
<accession>A0A1X0QGC1</accession>
<gene>
    <name evidence="1" type="ORF">A0H76_2021</name>
</gene>
<comment type="caution">
    <text evidence="1">The sequence shown here is derived from an EMBL/GenBank/DDBJ whole genome shotgun (WGS) entry which is preliminary data.</text>
</comment>
<name>A0A1X0QGC1_9MICR</name>
<dbReference type="Proteomes" id="UP000192501">
    <property type="component" value="Unassembled WGS sequence"/>
</dbReference>
<dbReference type="VEuPathDB" id="MicrosporidiaDB:HERIO_1323"/>